<protein>
    <recommendedName>
        <fullName evidence="12 13">DNA primase</fullName>
        <ecNumber evidence="12">2.7.7.101</ecNumber>
    </recommendedName>
</protein>
<dbReference type="Gene3D" id="3.90.580.10">
    <property type="entry name" value="Zinc finger, CHC2-type domain"/>
    <property type="match status" value="1"/>
</dbReference>
<evidence type="ECO:0000256" key="12">
    <source>
        <dbReference type="HAMAP-Rule" id="MF_00974"/>
    </source>
</evidence>
<dbReference type="FunFam" id="3.90.580.10:FF:000001">
    <property type="entry name" value="DNA primase"/>
    <property type="match status" value="1"/>
</dbReference>
<evidence type="ECO:0000256" key="3">
    <source>
        <dbReference type="ARBA" id="ARBA00022679"/>
    </source>
</evidence>
<evidence type="ECO:0000256" key="7">
    <source>
        <dbReference type="ARBA" id="ARBA00022771"/>
    </source>
</evidence>
<dbReference type="InterPro" id="IPR013264">
    <property type="entry name" value="DNAG_N"/>
</dbReference>
<dbReference type="SMART" id="SM00493">
    <property type="entry name" value="TOPRIM"/>
    <property type="match status" value="1"/>
</dbReference>
<dbReference type="PANTHER" id="PTHR30313">
    <property type="entry name" value="DNA PRIMASE"/>
    <property type="match status" value="1"/>
</dbReference>
<dbReference type="InterPro" id="IPR036977">
    <property type="entry name" value="DNA_primase_Znf_CHC2"/>
</dbReference>
<dbReference type="AlphaFoldDB" id="A0A2H0CTD5"/>
<dbReference type="GO" id="GO:0008270">
    <property type="term" value="F:zinc ion binding"/>
    <property type="evidence" value="ECO:0007669"/>
    <property type="project" value="UniProtKB-UniRule"/>
</dbReference>
<proteinExistence type="inferred from homology"/>
<dbReference type="Pfam" id="PF01807">
    <property type="entry name" value="Zn_ribbon_DnaG"/>
    <property type="match status" value="1"/>
</dbReference>
<dbReference type="InterPro" id="IPR002694">
    <property type="entry name" value="Znf_CHC2"/>
</dbReference>
<comment type="caution">
    <text evidence="16">The sequence shown here is derived from an EMBL/GenBank/DDBJ whole genome shotgun (WGS) entry which is preliminary data.</text>
</comment>
<dbReference type="NCBIfam" id="TIGR01391">
    <property type="entry name" value="dnaG"/>
    <property type="match status" value="1"/>
</dbReference>
<dbReference type="InterPro" id="IPR006171">
    <property type="entry name" value="TOPRIM_dom"/>
</dbReference>
<keyword evidence="10 12" id="KW-0238">DNA-binding</keyword>
<comment type="catalytic activity">
    <reaction evidence="12">
        <text>ssDNA + n NTP = ssDNA/pppN(pN)n-1 hybrid + (n-1) diphosphate.</text>
        <dbReference type="EC" id="2.7.7.101"/>
    </reaction>
</comment>
<evidence type="ECO:0000313" key="17">
    <source>
        <dbReference type="Proteomes" id="UP000230638"/>
    </source>
</evidence>
<evidence type="ECO:0000313" key="16">
    <source>
        <dbReference type="EMBL" id="PIP73011.1"/>
    </source>
</evidence>
<keyword evidence="5 12" id="KW-0235">DNA replication</keyword>
<dbReference type="PROSITE" id="PS50880">
    <property type="entry name" value="TOPRIM"/>
    <property type="match status" value="1"/>
</dbReference>
<dbReference type="GO" id="GO:1990077">
    <property type="term" value="C:primosome complex"/>
    <property type="evidence" value="ECO:0007669"/>
    <property type="project" value="UniProtKB-KW"/>
</dbReference>
<dbReference type="GO" id="GO:0006269">
    <property type="term" value="P:DNA replication, synthesis of primer"/>
    <property type="evidence" value="ECO:0007669"/>
    <property type="project" value="UniProtKB-UniRule"/>
</dbReference>
<comment type="cofactor">
    <cofactor evidence="12 13 14">
        <name>Zn(2+)</name>
        <dbReference type="ChEBI" id="CHEBI:29105"/>
    </cofactor>
    <text evidence="12 13 14">Binds 1 zinc ion per monomer.</text>
</comment>
<dbReference type="SUPFAM" id="SSF56731">
    <property type="entry name" value="DNA primase core"/>
    <property type="match status" value="1"/>
</dbReference>
<keyword evidence="9" id="KW-0460">Magnesium</keyword>
<dbReference type="SMART" id="SM00400">
    <property type="entry name" value="ZnF_CHCC"/>
    <property type="match status" value="1"/>
</dbReference>
<evidence type="ECO:0000256" key="13">
    <source>
        <dbReference type="PIRNR" id="PIRNR002811"/>
    </source>
</evidence>
<dbReference type="EC" id="2.7.7.101" evidence="12"/>
<comment type="domain">
    <text evidence="12">Contains an N-terminal zinc-binding domain, a central core domain that contains the primase activity, and a C-terminal DnaB-binding domain.</text>
</comment>
<gene>
    <name evidence="12 16" type="primary">dnaG</name>
    <name evidence="16" type="ORF">COW88_03350</name>
</gene>
<evidence type="ECO:0000259" key="15">
    <source>
        <dbReference type="PROSITE" id="PS50880"/>
    </source>
</evidence>
<evidence type="ECO:0000256" key="4">
    <source>
        <dbReference type="ARBA" id="ARBA00022695"/>
    </source>
</evidence>
<dbReference type="Pfam" id="PF08275">
    <property type="entry name" value="DNAG_N"/>
    <property type="match status" value="1"/>
</dbReference>
<evidence type="ECO:0000256" key="14">
    <source>
        <dbReference type="PIRSR" id="PIRSR002811-1"/>
    </source>
</evidence>
<evidence type="ECO:0000256" key="10">
    <source>
        <dbReference type="ARBA" id="ARBA00023125"/>
    </source>
</evidence>
<dbReference type="PIRSF" id="PIRSF002811">
    <property type="entry name" value="DnaG"/>
    <property type="match status" value="1"/>
</dbReference>
<evidence type="ECO:0000256" key="8">
    <source>
        <dbReference type="ARBA" id="ARBA00022833"/>
    </source>
</evidence>
<dbReference type="GO" id="GO:0003899">
    <property type="term" value="F:DNA-directed RNA polymerase activity"/>
    <property type="evidence" value="ECO:0007669"/>
    <property type="project" value="UniProtKB-UniRule"/>
</dbReference>
<comment type="function">
    <text evidence="12 13">RNA polymerase that catalyzes the synthesis of short RNA molecules used as primers for DNA polymerase during DNA replication.</text>
</comment>
<keyword evidence="1 12" id="KW-0240">DNA-directed RNA polymerase</keyword>
<dbReference type="InterPro" id="IPR050219">
    <property type="entry name" value="DnaG_primase"/>
</dbReference>
<evidence type="ECO:0000256" key="11">
    <source>
        <dbReference type="ARBA" id="ARBA00023163"/>
    </source>
</evidence>
<dbReference type="SUPFAM" id="SSF57783">
    <property type="entry name" value="Zinc beta-ribbon"/>
    <property type="match status" value="1"/>
</dbReference>
<comment type="similarity">
    <text evidence="12 13">Belongs to the DnaG primase family.</text>
</comment>
<dbReference type="HAMAP" id="MF_00974">
    <property type="entry name" value="DNA_primase_DnaG"/>
    <property type="match status" value="1"/>
</dbReference>
<comment type="subunit">
    <text evidence="12">Monomer. Interacts with DnaB.</text>
</comment>
<dbReference type="InterPro" id="IPR030846">
    <property type="entry name" value="DnaG_bac"/>
</dbReference>
<keyword evidence="2 12" id="KW-0639">Primosome</keyword>
<keyword evidence="8 12" id="KW-0862">Zinc</keyword>
<dbReference type="InterPro" id="IPR006295">
    <property type="entry name" value="DNA_primase_DnaG"/>
</dbReference>
<name>A0A2H0CTD5_9BACT</name>
<reference evidence="16 17" key="1">
    <citation type="submission" date="2017-09" db="EMBL/GenBank/DDBJ databases">
        <title>Depth-based differentiation of microbial function through sediment-hosted aquifers and enrichment of novel symbionts in the deep terrestrial subsurface.</title>
        <authorList>
            <person name="Probst A.J."/>
            <person name="Ladd B."/>
            <person name="Jarett J.K."/>
            <person name="Geller-Mcgrath D.E."/>
            <person name="Sieber C.M."/>
            <person name="Emerson J.B."/>
            <person name="Anantharaman K."/>
            <person name="Thomas B.C."/>
            <person name="Malmstrom R."/>
            <person name="Stieglmeier M."/>
            <person name="Klingl A."/>
            <person name="Woyke T."/>
            <person name="Ryan C.M."/>
            <person name="Banfield J.F."/>
        </authorList>
    </citation>
    <scope>NUCLEOTIDE SEQUENCE [LARGE SCALE GENOMIC DNA]</scope>
    <source>
        <strain evidence="16">CG22_combo_CG10-13_8_21_14_all_47_15</strain>
    </source>
</reference>
<dbReference type="InterPro" id="IPR037068">
    <property type="entry name" value="DNA_primase_core_N_sf"/>
</dbReference>
<dbReference type="Pfam" id="PF13155">
    <property type="entry name" value="Toprim_2"/>
    <property type="match status" value="1"/>
</dbReference>
<dbReference type="PANTHER" id="PTHR30313:SF2">
    <property type="entry name" value="DNA PRIMASE"/>
    <property type="match status" value="1"/>
</dbReference>
<evidence type="ECO:0000256" key="6">
    <source>
        <dbReference type="ARBA" id="ARBA00022723"/>
    </source>
</evidence>
<dbReference type="Proteomes" id="UP000230638">
    <property type="component" value="Unassembled WGS sequence"/>
</dbReference>
<dbReference type="GO" id="GO:0003677">
    <property type="term" value="F:DNA binding"/>
    <property type="evidence" value="ECO:0007669"/>
    <property type="project" value="UniProtKB-KW"/>
</dbReference>
<sequence>MSSNTEQIKERLDIASVVSAYIKLEKVGANFKARCPFHSERTPSFIVSASRNTYHCFGCGRGGDIFSFVQEIEGVDFREALVSLADKAGVRLADSNSRERTERTELFDALAYAALFYETTLRTRPDVLDYLKERGVSEGAIKKFSIGYAPNRWESLLQALSVRGLSDAVLEKAGLVIRGDRGLYDRFRGRIMFPIRNPSGKVIGFSGRVFDERNRDDVAKYMNTPTTALYDKSTALYGYDTAKTDIRKRDACVIVEGQMDVVLAQEAGVPHTVAASGTALSVGHLESIRRLTNRVIFAFDSDDAGLSATERSATLALALGMEICAVPFPEGSDPADLAKDNPEAFRAAIVAAEPLINFYLAMIFQRENGAPARQRAIEQRVLPAIAGTANRIDRARYVRQVADALNVPEDAVWEEVRKRERPAVASENGSGQRKQKITSARKTHMEAVLERLFGILFWQESVKEPAIDTKAVRSAYEKIVGMERAEEIEVLFPDAKKSALAARAEISASVKETIALEVKELLRTLEVEMIQEHINELHIRIKNIDTGDSTKEAEHLAELLRLQKKREELISTE</sequence>
<evidence type="ECO:0000256" key="1">
    <source>
        <dbReference type="ARBA" id="ARBA00022478"/>
    </source>
</evidence>
<keyword evidence="3 12" id="KW-0808">Transferase</keyword>
<keyword evidence="6 12" id="KW-0479">Metal-binding</keyword>
<dbReference type="GO" id="GO:0005737">
    <property type="term" value="C:cytoplasm"/>
    <property type="evidence" value="ECO:0007669"/>
    <property type="project" value="TreeGrafter"/>
</dbReference>
<keyword evidence="7 12" id="KW-0863">Zinc-finger</keyword>
<dbReference type="CDD" id="cd03364">
    <property type="entry name" value="TOPRIM_DnaG_primases"/>
    <property type="match status" value="1"/>
</dbReference>
<evidence type="ECO:0000256" key="9">
    <source>
        <dbReference type="ARBA" id="ARBA00022842"/>
    </source>
</evidence>
<accession>A0A2H0CTD5</accession>
<evidence type="ECO:0000256" key="2">
    <source>
        <dbReference type="ARBA" id="ARBA00022515"/>
    </source>
</evidence>
<feature type="zinc finger region" description="CHC2-type" evidence="12 14">
    <location>
        <begin position="35"/>
        <end position="59"/>
    </location>
</feature>
<organism evidence="16 17">
    <name type="scientific">Candidatus Lloydbacteria bacterium CG22_combo_CG10-13_8_21_14_all_47_15</name>
    <dbReference type="NCBI Taxonomy" id="1974635"/>
    <lineage>
        <taxon>Bacteria</taxon>
        <taxon>Candidatus Lloydiibacteriota</taxon>
    </lineage>
</organism>
<dbReference type="Gene3D" id="3.90.980.10">
    <property type="entry name" value="DNA primase, catalytic core, N-terminal domain"/>
    <property type="match status" value="1"/>
</dbReference>
<keyword evidence="11 12" id="KW-0804">Transcription</keyword>
<dbReference type="InterPro" id="IPR034151">
    <property type="entry name" value="TOPRIM_DnaG_bac"/>
</dbReference>
<keyword evidence="4 12" id="KW-0548">Nucleotidyltransferase</keyword>
<evidence type="ECO:0000256" key="5">
    <source>
        <dbReference type="ARBA" id="ARBA00022705"/>
    </source>
</evidence>
<dbReference type="EMBL" id="PCTL01000033">
    <property type="protein sequence ID" value="PIP73011.1"/>
    <property type="molecule type" value="Genomic_DNA"/>
</dbReference>
<feature type="domain" description="Toprim" evidence="15">
    <location>
        <begin position="250"/>
        <end position="331"/>
    </location>
</feature>
<dbReference type="Gene3D" id="3.40.1360.10">
    <property type="match status" value="1"/>
</dbReference>
<dbReference type="GO" id="GO:0000428">
    <property type="term" value="C:DNA-directed RNA polymerase complex"/>
    <property type="evidence" value="ECO:0007669"/>
    <property type="project" value="UniProtKB-KW"/>
</dbReference>